<keyword evidence="3" id="KW-1185">Reference proteome</keyword>
<feature type="region of interest" description="Disordered" evidence="1">
    <location>
        <begin position="381"/>
        <end position="422"/>
    </location>
</feature>
<feature type="compositionally biased region" description="Polar residues" evidence="1">
    <location>
        <begin position="253"/>
        <end position="269"/>
    </location>
</feature>
<protein>
    <submittedName>
        <fullName evidence="2">Uncharacterized protein</fullName>
    </submittedName>
</protein>
<reference evidence="2 3" key="1">
    <citation type="journal article" date="2018" name="Nat. Ecol. Evol.">
        <title>Pezizomycetes genomes reveal the molecular basis of ectomycorrhizal truffle lifestyle.</title>
        <authorList>
            <person name="Murat C."/>
            <person name="Payen T."/>
            <person name="Noel B."/>
            <person name="Kuo A."/>
            <person name="Morin E."/>
            <person name="Chen J."/>
            <person name="Kohler A."/>
            <person name="Krizsan K."/>
            <person name="Balestrini R."/>
            <person name="Da Silva C."/>
            <person name="Montanini B."/>
            <person name="Hainaut M."/>
            <person name="Levati E."/>
            <person name="Barry K.W."/>
            <person name="Belfiori B."/>
            <person name="Cichocki N."/>
            <person name="Clum A."/>
            <person name="Dockter R.B."/>
            <person name="Fauchery L."/>
            <person name="Guy J."/>
            <person name="Iotti M."/>
            <person name="Le Tacon F."/>
            <person name="Lindquist E.A."/>
            <person name="Lipzen A."/>
            <person name="Malagnac F."/>
            <person name="Mello A."/>
            <person name="Molinier V."/>
            <person name="Miyauchi S."/>
            <person name="Poulain J."/>
            <person name="Riccioni C."/>
            <person name="Rubini A."/>
            <person name="Sitrit Y."/>
            <person name="Splivallo R."/>
            <person name="Traeger S."/>
            <person name="Wang M."/>
            <person name="Zifcakova L."/>
            <person name="Wipf D."/>
            <person name="Zambonelli A."/>
            <person name="Paolocci F."/>
            <person name="Nowrousian M."/>
            <person name="Ottonello S."/>
            <person name="Baldrian P."/>
            <person name="Spatafora J.W."/>
            <person name="Henrissat B."/>
            <person name="Nagy L.G."/>
            <person name="Aury J.M."/>
            <person name="Wincker P."/>
            <person name="Grigoriev I.V."/>
            <person name="Bonfante P."/>
            <person name="Martin F.M."/>
        </authorList>
    </citation>
    <scope>NUCLEOTIDE SEQUENCE [LARGE SCALE GENOMIC DNA]</scope>
    <source>
        <strain evidence="2 3">ATCC MYA-4762</strain>
    </source>
</reference>
<name>A0A3N4LUU8_9PEZI</name>
<feature type="region of interest" description="Disordered" evidence="1">
    <location>
        <begin position="251"/>
        <end position="366"/>
    </location>
</feature>
<feature type="region of interest" description="Disordered" evidence="1">
    <location>
        <begin position="183"/>
        <end position="207"/>
    </location>
</feature>
<organism evidence="2 3">
    <name type="scientific">Terfezia boudieri ATCC MYA-4762</name>
    <dbReference type="NCBI Taxonomy" id="1051890"/>
    <lineage>
        <taxon>Eukaryota</taxon>
        <taxon>Fungi</taxon>
        <taxon>Dikarya</taxon>
        <taxon>Ascomycota</taxon>
        <taxon>Pezizomycotina</taxon>
        <taxon>Pezizomycetes</taxon>
        <taxon>Pezizales</taxon>
        <taxon>Pezizaceae</taxon>
        <taxon>Terfezia</taxon>
    </lineage>
</organism>
<evidence type="ECO:0000313" key="3">
    <source>
        <dbReference type="Proteomes" id="UP000267821"/>
    </source>
</evidence>
<sequence length="422" mass="44843">MDTQQDIKETLRAKFELPPVTIEAQKTQSDSSKKVDVCRDNITPTMLNQRRTQSPAPSSVQHDRLSVRPVNSTMQPPLVVSSSGEESVNSFAAASSDVRLNGGQKVIGPAVEVHNKKPEYPLRVSSRNLTIETKIEPSVLPKNVPVLLPPQTKAEPMQVGVPVTPKPLPLQSSTNTTIIVSAPLISSPKPESPSRNPPPTSATAPSTVVQAVVADAPKTDITAASATFAQPPRGDSPLRAAVSPEMLALITGSPVTQQPKAATVGSKSTLPMPAKPQSSARGLRAFFAPPPIPPKSPPPFRDATKSPPPQSSSSMLLSPTVQVKSLISTTSSMLQAQNNTGKQKSVTRASPSSSPTTEMHYLPPLSFGSELSNEIDHIFGTREYTAPKAQATHAEEARKQETVGSPPKGGRKWFKGLFGGRK</sequence>
<evidence type="ECO:0000256" key="1">
    <source>
        <dbReference type="SAM" id="MobiDB-lite"/>
    </source>
</evidence>
<dbReference type="Proteomes" id="UP000267821">
    <property type="component" value="Unassembled WGS sequence"/>
</dbReference>
<feature type="compositionally biased region" description="Pro residues" evidence="1">
    <location>
        <begin position="288"/>
        <end position="310"/>
    </location>
</feature>
<dbReference type="InParanoid" id="A0A3N4LUU8"/>
<dbReference type="EMBL" id="ML121533">
    <property type="protein sequence ID" value="RPB26676.1"/>
    <property type="molecule type" value="Genomic_DNA"/>
</dbReference>
<accession>A0A3N4LUU8</accession>
<feature type="compositionally biased region" description="Polar residues" evidence="1">
    <location>
        <begin position="320"/>
        <end position="357"/>
    </location>
</feature>
<dbReference type="AlphaFoldDB" id="A0A3N4LUU8"/>
<proteinExistence type="predicted"/>
<feature type="compositionally biased region" description="Basic residues" evidence="1">
    <location>
        <begin position="409"/>
        <end position="422"/>
    </location>
</feature>
<feature type="region of interest" description="Disordered" evidence="1">
    <location>
        <begin position="44"/>
        <end position="84"/>
    </location>
</feature>
<evidence type="ECO:0000313" key="2">
    <source>
        <dbReference type="EMBL" id="RPB26676.1"/>
    </source>
</evidence>
<gene>
    <name evidence="2" type="ORF">L211DRAFT_835014</name>
</gene>
<dbReference type="OrthoDB" id="5425130at2759"/>
<feature type="compositionally biased region" description="Polar residues" evidence="1">
    <location>
        <begin position="44"/>
        <end position="60"/>
    </location>
</feature>